<feature type="domain" description="Helix-turn-helix" evidence="1">
    <location>
        <begin position="15"/>
        <end position="66"/>
    </location>
</feature>
<gene>
    <name evidence="2" type="ORF">ALP8811_00205</name>
</gene>
<dbReference type="RefSeq" id="WP_181363661.1">
    <property type="nucleotide sequence ID" value="NZ_OMOI01000001.1"/>
</dbReference>
<dbReference type="InterPro" id="IPR041657">
    <property type="entry name" value="HTH_17"/>
</dbReference>
<dbReference type="InterPro" id="IPR036388">
    <property type="entry name" value="WH-like_DNA-bd_sf"/>
</dbReference>
<name>A0A2R8AH72_9RHOB</name>
<evidence type="ECO:0000313" key="3">
    <source>
        <dbReference type="Proteomes" id="UP000244911"/>
    </source>
</evidence>
<dbReference type="Gene3D" id="1.10.10.10">
    <property type="entry name" value="Winged helix-like DNA-binding domain superfamily/Winged helix DNA-binding domain"/>
    <property type="match status" value="1"/>
</dbReference>
<dbReference type="EMBL" id="OMOI01000001">
    <property type="protein sequence ID" value="SPF75219.1"/>
    <property type="molecule type" value="Genomic_DNA"/>
</dbReference>
<accession>A0A2R8AH72</accession>
<dbReference type="AlphaFoldDB" id="A0A2R8AH72"/>
<reference evidence="2 3" key="1">
    <citation type="submission" date="2018-03" db="EMBL/GenBank/DDBJ databases">
        <authorList>
            <person name="Keele B.F."/>
        </authorList>
    </citation>
    <scope>NUCLEOTIDE SEQUENCE [LARGE SCALE GENOMIC DNA]</scope>
    <source>
        <strain evidence="2 3">CECT 8811</strain>
    </source>
</reference>
<dbReference type="SUPFAM" id="SSF46955">
    <property type="entry name" value="Putative DNA-binding domain"/>
    <property type="match status" value="1"/>
</dbReference>
<proteinExistence type="predicted"/>
<dbReference type="Pfam" id="PF12728">
    <property type="entry name" value="HTH_17"/>
    <property type="match status" value="1"/>
</dbReference>
<dbReference type="Proteomes" id="UP000244911">
    <property type="component" value="Unassembled WGS sequence"/>
</dbReference>
<organism evidence="2 3">
    <name type="scientific">Aliiroseovarius pelagivivens</name>
    <dbReference type="NCBI Taxonomy" id="1639690"/>
    <lineage>
        <taxon>Bacteria</taxon>
        <taxon>Pseudomonadati</taxon>
        <taxon>Pseudomonadota</taxon>
        <taxon>Alphaproteobacteria</taxon>
        <taxon>Rhodobacterales</taxon>
        <taxon>Paracoccaceae</taxon>
        <taxon>Aliiroseovarius</taxon>
    </lineage>
</organism>
<protein>
    <recommendedName>
        <fullName evidence="1">Helix-turn-helix domain-containing protein</fullName>
    </recommendedName>
</protein>
<evidence type="ECO:0000259" key="1">
    <source>
        <dbReference type="Pfam" id="PF12728"/>
    </source>
</evidence>
<keyword evidence="3" id="KW-1185">Reference proteome</keyword>
<evidence type="ECO:0000313" key="2">
    <source>
        <dbReference type="EMBL" id="SPF75219.1"/>
    </source>
</evidence>
<dbReference type="InterPro" id="IPR009061">
    <property type="entry name" value="DNA-bd_dom_put_sf"/>
</dbReference>
<sequence>MQQHQLKPNDPNRLMDETEAADLLCYSVRALQNWRYRGGGPKFIKISARSVRYTYGDVMEWINQRRVANTSQAPNI</sequence>